<evidence type="ECO:0000313" key="4">
    <source>
        <dbReference type="EMBL" id="KAB8174787.1"/>
    </source>
</evidence>
<dbReference type="Proteomes" id="UP000313066">
    <property type="component" value="Unassembled WGS sequence"/>
</dbReference>
<name>A0A5N6B170_9ACTN</name>
<reference evidence="4 5" key="1">
    <citation type="submission" date="2019-10" db="EMBL/GenBank/DDBJ databases">
        <title>Nonomuraea sp. nov., isolated from Phyllanthus amarus.</title>
        <authorList>
            <person name="Klykleung N."/>
            <person name="Tanasupawat S."/>
        </authorList>
    </citation>
    <scope>NUCLEOTIDE SEQUENCE [LARGE SCALE GENOMIC DNA]</scope>
    <source>
        <strain evidence="4 5">CR1-09</strain>
    </source>
</reference>
<feature type="compositionally biased region" description="Low complexity" evidence="1">
    <location>
        <begin position="325"/>
        <end position="385"/>
    </location>
</feature>
<organism evidence="4 5">
    <name type="scientific">Microbispora catharanthi</name>
    <dbReference type="NCBI Taxonomy" id="1712871"/>
    <lineage>
        <taxon>Bacteria</taxon>
        <taxon>Bacillati</taxon>
        <taxon>Actinomycetota</taxon>
        <taxon>Actinomycetes</taxon>
        <taxon>Streptosporangiales</taxon>
        <taxon>Streptosporangiaceae</taxon>
        <taxon>Microbispora</taxon>
    </lineage>
</organism>
<evidence type="ECO:0008006" key="6">
    <source>
        <dbReference type="Google" id="ProtNLM"/>
    </source>
</evidence>
<feature type="region of interest" description="Disordered" evidence="1">
    <location>
        <begin position="320"/>
        <end position="385"/>
    </location>
</feature>
<keyword evidence="2" id="KW-0472">Membrane</keyword>
<dbReference type="Gene3D" id="2.60.120.260">
    <property type="entry name" value="Galactose-binding domain-like"/>
    <property type="match status" value="1"/>
</dbReference>
<evidence type="ECO:0000256" key="1">
    <source>
        <dbReference type="SAM" id="MobiDB-lite"/>
    </source>
</evidence>
<feature type="chain" id="PRO_5024389618" description="LPXTG cell wall anchor domain-containing protein" evidence="3">
    <location>
        <begin position="24"/>
        <end position="475"/>
    </location>
</feature>
<keyword evidence="3" id="KW-0732">Signal</keyword>
<dbReference type="RefSeq" id="WP_139580495.1">
    <property type="nucleotide sequence ID" value="NZ_VDMA02000037.1"/>
</dbReference>
<feature type="signal peptide" evidence="3">
    <location>
        <begin position="1"/>
        <end position="23"/>
    </location>
</feature>
<keyword evidence="5" id="KW-1185">Reference proteome</keyword>
<keyword evidence="2" id="KW-1133">Transmembrane helix</keyword>
<evidence type="ECO:0000256" key="2">
    <source>
        <dbReference type="SAM" id="Phobius"/>
    </source>
</evidence>
<dbReference type="AlphaFoldDB" id="A0A5N6B170"/>
<proteinExistence type="predicted"/>
<protein>
    <recommendedName>
        <fullName evidence="6">LPXTG cell wall anchor domain-containing protein</fullName>
    </recommendedName>
</protein>
<gene>
    <name evidence="4" type="ORF">FH610_040210</name>
</gene>
<feature type="region of interest" description="Disordered" evidence="1">
    <location>
        <begin position="223"/>
        <end position="255"/>
    </location>
</feature>
<dbReference type="EMBL" id="VDMA02000037">
    <property type="protein sequence ID" value="KAB8174787.1"/>
    <property type="molecule type" value="Genomic_DNA"/>
</dbReference>
<keyword evidence="2" id="KW-0812">Transmembrane</keyword>
<accession>A0A5N6B170</accession>
<comment type="caution">
    <text evidence="4">The sequence shown here is derived from an EMBL/GenBank/DDBJ whole genome shotgun (WGS) entry which is preliminary data.</text>
</comment>
<sequence length="475" mass="48801">MAALALGLAGTAAIVVPAVTAQANTADLVVDYACQQGIAGTGSGTVYLRTKLTVPTTLNVGDPLTVAWKLGYKDATRFGAPARLPNGGRIEVTGRVNLTGSWIGQLQPKGSVDQPGAMIKGTPLKLPDGIADFAYTDREGTLTVKPGKLFVDFRPPASEVMVNDDDSAITYSGGWENLEGQPSGDNDYHLDLHRTTVSGAWASLTFTGTGVEYVAQRDRRAGPIDIDVDGQPGTPPRIDPSTNDDGTPVNDANRGGQTLWKFHGLKYGEHTITIKNVEDGKWGQLDAFRVVTRELANPPQEYRAECTLISAPVAVQVTIGGGTNSSPSASVQPSESPDSSPSPDSSASPSGSVSPSASATPSGSPSGDQSPSPSPSPSASRSPNLSATQNYAVTVVTVQGSPSPTATKTVTLTATPSVAQVAITPQGGAQTGEAPERVSSSGMLLIGSGGALLMIGMLSGVAMLRRRAAHSGEQG</sequence>
<feature type="transmembrane region" description="Helical" evidence="2">
    <location>
        <begin position="443"/>
        <end position="464"/>
    </location>
</feature>
<evidence type="ECO:0000313" key="5">
    <source>
        <dbReference type="Proteomes" id="UP000313066"/>
    </source>
</evidence>
<evidence type="ECO:0000256" key="3">
    <source>
        <dbReference type="SAM" id="SignalP"/>
    </source>
</evidence>